<dbReference type="PANTHER" id="PTHR22946">
    <property type="entry name" value="DIENELACTONE HYDROLASE DOMAIN-CONTAINING PROTEIN-RELATED"/>
    <property type="match status" value="1"/>
</dbReference>
<dbReference type="InterPro" id="IPR050261">
    <property type="entry name" value="FrsA_esterase"/>
</dbReference>
<organism evidence="3">
    <name type="scientific">marine metagenome</name>
    <dbReference type="NCBI Taxonomy" id="408172"/>
    <lineage>
        <taxon>unclassified sequences</taxon>
        <taxon>metagenomes</taxon>
        <taxon>ecological metagenomes</taxon>
    </lineage>
</organism>
<feature type="domain" description="PET hydrolase/cutinase-like" evidence="2">
    <location>
        <begin position="67"/>
        <end position="300"/>
    </location>
</feature>
<dbReference type="SMR" id="A0A381U0M4"/>
<keyword evidence="1" id="KW-0378">Hydrolase</keyword>
<gene>
    <name evidence="3" type="ORF">METZ01_LOCUS73671</name>
</gene>
<evidence type="ECO:0000256" key="1">
    <source>
        <dbReference type="ARBA" id="ARBA00022801"/>
    </source>
</evidence>
<reference evidence="3" key="1">
    <citation type="submission" date="2018-05" db="EMBL/GenBank/DDBJ databases">
        <authorList>
            <person name="Lanie J.A."/>
            <person name="Ng W.-L."/>
            <person name="Kazmierczak K.M."/>
            <person name="Andrzejewski T.M."/>
            <person name="Davidsen T.M."/>
            <person name="Wayne K.J."/>
            <person name="Tettelin H."/>
            <person name="Glass J.I."/>
            <person name="Rusch D."/>
            <person name="Podicherti R."/>
            <person name="Tsui H.-C.T."/>
            <person name="Winkler M.E."/>
        </authorList>
    </citation>
    <scope>NUCLEOTIDE SEQUENCE</scope>
</reference>
<name>A0A381U0M4_9ZZZZ</name>
<dbReference type="Pfam" id="PF12740">
    <property type="entry name" value="PETase"/>
    <property type="match status" value="1"/>
</dbReference>
<dbReference type="AlphaFoldDB" id="A0A381U0M4"/>
<accession>A0A381U0M4</accession>
<dbReference type="GO" id="GO:0016788">
    <property type="term" value="F:hydrolase activity, acting on ester bonds"/>
    <property type="evidence" value="ECO:0007669"/>
    <property type="project" value="UniProtKB-ARBA"/>
</dbReference>
<dbReference type="InterPro" id="IPR041127">
    <property type="entry name" value="PET_hydrolase/cutinase-like"/>
</dbReference>
<dbReference type="PANTHER" id="PTHR22946:SF9">
    <property type="entry name" value="POLYKETIDE TRANSFERASE AF380"/>
    <property type="match status" value="1"/>
</dbReference>
<dbReference type="Gene3D" id="3.40.50.1820">
    <property type="entry name" value="alpha/beta hydrolase"/>
    <property type="match status" value="1"/>
</dbReference>
<sequence>MNLLRIKTLSSALIGLVILAGSFTIPSTVAQDNSDGRYRPEGRTFARNAANMFDDRVFEARTYETGTNQEAFASATIFYPLTLSFDPPNGAVIMVPGYRGTPPVYDWWGPMLASIGVITMIIETNTPEDSLEARKNAFIAGVEFLRGENNNADSPIRDKLDTGNIAIMGHSLGGGASLRAAEELASQIKAVIPLTPYCCELGQPFEGDLSGVSVPTLIIASAEDAIAPPGDHARMLYDSVNASTEKVYLEFATGNHMLPSNSGQDLETLGTYVYAFIKENFTDNPRYTDFIFGDGEEQFSIYETNQ</sequence>
<evidence type="ECO:0000313" key="3">
    <source>
        <dbReference type="EMBL" id="SVA20817.1"/>
    </source>
</evidence>
<dbReference type="EMBL" id="UINC01005357">
    <property type="protein sequence ID" value="SVA20817.1"/>
    <property type="molecule type" value="Genomic_DNA"/>
</dbReference>
<dbReference type="InterPro" id="IPR029058">
    <property type="entry name" value="AB_hydrolase_fold"/>
</dbReference>
<evidence type="ECO:0000259" key="2">
    <source>
        <dbReference type="Pfam" id="PF12740"/>
    </source>
</evidence>
<protein>
    <recommendedName>
        <fullName evidence="2">PET hydrolase/cutinase-like domain-containing protein</fullName>
    </recommendedName>
</protein>
<dbReference type="SUPFAM" id="SSF53474">
    <property type="entry name" value="alpha/beta-Hydrolases"/>
    <property type="match status" value="1"/>
</dbReference>
<proteinExistence type="predicted"/>